<feature type="compositionally biased region" description="Polar residues" evidence="1">
    <location>
        <begin position="28"/>
        <end position="53"/>
    </location>
</feature>
<dbReference type="EMBL" id="JAHQIW010002194">
    <property type="protein sequence ID" value="KAJ1354749.1"/>
    <property type="molecule type" value="Genomic_DNA"/>
</dbReference>
<feature type="compositionally biased region" description="Acidic residues" evidence="1">
    <location>
        <begin position="1"/>
        <end position="12"/>
    </location>
</feature>
<accession>A0AAD5N0J2</accession>
<dbReference type="AlphaFoldDB" id="A0AAD5N0J2"/>
<keyword evidence="3" id="KW-1185">Reference proteome</keyword>
<evidence type="ECO:0000256" key="1">
    <source>
        <dbReference type="SAM" id="MobiDB-lite"/>
    </source>
</evidence>
<evidence type="ECO:0000313" key="2">
    <source>
        <dbReference type="EMBL" id="KAJ1354749.1"/>
    </source>
</evidence>
<evidence type="ECO:0000313" key="3">
    <source>
        <dbReference type="Proteomes" id="UP001196413"/>
    </source>
</evidence>
<sequence>MLLSTDEEDDDEKWNYQKGYAQDAADNSGESDLDSQVQGDSTINNAGGSVQSKNVVSPNILPLKELGAGFPSDALRYCNDPFDFYELFMTDVWELIVRETNAYDHQRNVEWENATIGEIKEVISWCFQISIAPLPEF</sequence>
<feature type="region of interest" description="Disordered" evidence="1">
    <location>
        <begin position="1"/>
        <end position="53"/>
    </location>
</feature>
<gene>
    <name evidence="2" type="ORF">KIN20_011766</name>
</gene>
<organism evidence="2 3">
    <name type="scientific">Parelaphostrongylus tenuis</name>
    <name type="common">Meningeal worm</name>
    <dbReference type="NCBI Taxonomy" id="148309"/>
    <lineage>
        <taxon>Eukaryota</taxon>
        <taxon>Metazoa</taxon>
        <taxon>Ecdysozoa</taxon>
        <taxon>Nematoda</taxon>
        <taxon>Chromadorea</taxon>
        <taxon>Rhabditida</taxon>
        <taxon>Rhabditina</taxon>
        <taxon>Rhabditomorpha</taxon>
        <taxon>Strongyloidea</taxon>
        <taxon>Metastrongylidae</taxon>
        <taxon>Parelaphostrongylus</taxon>
    </lineage>
</organism>
<reference evidence="2" key="1">
    <citation type="submission" date="2021-06" db="EMBL/GenBank/DDBJ databases">
        <title>Parelaphostrongylus tenuis whole genome reference sequence.</title>
        <authorList>
            <person name="Garwood T.J."/>
            <person name="Larsen P.A."/>
            <person name="Fountain-Jones N.M."/>
            <person name="Garbe J.R."/>
            <person name="Macchietto M.G."/>
            <person name="Kania S.A."/>
            <person name="Gerhold R.W."/>
            <person name="Richards J.E."/>
            <person name="Wolf T.M."/>
        </authorList>
    </citation>
    <scope>NUCLEOTIDE SEQUENCE</scope>
    <source>
        <strain evidence="2">MNPRO001-30</strain>
        <tissue evidence="2">Meninges</tissue>
    </source>
</reference>
<evidence type="ECO:0008006" key="4">
    <source>
        <dbReference type="Google" id="ProtNLM"/>
    </source>
</evidence>
<dbReference type="Proteomes" id="UP001196413">
    <property type="component" value="Unassembled WGS sequence"/>
</dbReference>
<protein>
    <recommendedName>
        <fullName evidence="4">PiggyBac transposable element-derived protein domain-containing protein</fullName>
    </recommendedName>
</protein>
<comment type="caution">
    <text evidence="2">The sequence shown here is derived from an EMBL/GenBank/DDBJ whole genome shotgun (WGS) entry which is preliminary data.</text>
</comment>
<name>A0AAD5N0J2_PARTN</name>
<proteinExistence type="predicted"/>